<dbReference type="InterPro" id="IPR016161">
    <property type="entry name" value="Ald_DH/histidinol_DH"/>
</dbReference>
<dbReference type="InterPro" id="IPR016162">
    <property type="entry name" value="Ald_DH_N"/>
</dbReference>
<dbReference type="RefSeq" id="WP_143980016.1">
    <property type="nucleotide sequence ID" value="NZ_CP041695.1"/>
</dbReference>
<dbReference type="InterPro" id="IPR015590">
    <property type="entry name" value="Aldehyde_DH_dom"/>
</dbReference>
<evidence type="ECO:0000313" key="4">
    <source>
        <dbReference type="Proteomes" id="UP000317039"/>
    </source>
</evidence>
<dbReference type="GeneID" id="80332014"/>
<protein>
    <submittedName>
        <fullName evidence="3">Aldehyde dehydrogenase family protein</fullName>
    </submittedName>
</protein>
<dbReference type="KEGG" id="nod:FOH10_06350"/>
<dbReference type="Gene3D" id="3.40.605.10">
    <property type="entry name" value="Aldehyde Dehydrogenase, Chain A, domain 1"/>
    <property type="match status" value="1"/>
</dbReference>
<evidence type="ECO:0000256" key="1">
    <source>
        <dbReference type="ARBA" id="ARBA00023002"/>
    </source>
</evidence>
<evidence type="ECO:0000313" key="3">
    <source>
        <dbReference type="EMBL" id="QDP78423.1"/>
    </source>
</evidence>
<dbReference type="InterPro" id="IPR016163">
    <property type="entry name" value="Ald_DH_C"/>
</dbReference>
<proteinExistence type="predicted"/>
<dbReference type="Pfam" id="PF00171">
    <property type="entry name" value="Aldedh"/>
    <property type="match status" value="1"/>
</dbReference>
<gene>
    <name evidence="3" type="ORF">FOH10_06350</name>
</gene>
<feature type="domain" description="Aldehyde dehydrogenase" evidence="2">
    <location>
        <begin position="10"/>
        <end position="422"/>
    </location>
</feature>
<dbReference type="EMBL" id="CP041695">
    <property type="protein sequence ID" value="QDP78423.1"/>
    <property type="molecule type" value="Genomic_DNA"/>
</dbReference>
<sequence length="432" mass="45598">MPHTKTVRESSITVYSPDDGRPVGTVWVDSPEQVNTAVNRLRAAQIPWRAMGVIGRLHWLTQFREWLLDSDDAITDLLASETGKSVSAARREFDLAVEAIDYHRSHGAEFLGVQRPRAHSMPTLGVHLSISYRRCAVVGVIAPWTYPLALSLFDAVPALLSGCAVIVKPSSVTPLTVNEVVSGWARVGAPAVLTAALGPEAGPAVLDTVDHVHFTGSADTGKVVALRAASRLIPCRLGLGGKSTAIVLADADLDRAAAAVALGGLAECGQGYHSIERVFVESAVYEAFLDKLGTEVAAFGAEDPEDTDPYVMTSAAHVRFVAGQVEDAVTKGASVRIGGAGTGNRFEPTVLADADPAMAVMAQQTLGPVLPVMRVADVEEAIERTALPWCGPSVSVWTTDDATGGYVRARLTAPEVTVNDVSIHLTPPGFAR</sequence>
<keyword evidence="1" id="KW-0560">Oxidoreductase</keyword>
<reference evidence="3 4" key="1">
    <citation type="submission" date="2019-07" db="EMBL/GenBank/DDBJ databases">
        <title>Complete Genome Sequence and Methylome Analysis of Nocardia otitidis-caviarum NEB252.</title>
        <authorList>
            <person name="Fomenkov A."/>
            <person name="Anton B.P."/>
            <person name="Vincze T."/>
            <person name="Roberts R.J."/>
        </authorList>
    </citation>
    <scope>NUCLEOTIDE SEQUENCE [LARGE SCALE GENOMIC DNA]</scope>
    <source>
        <strain evidence="3 4">NEB252</strain>
    </source>
</reference>
<dbReference type="Proteomes" id="UP000317039">
    <property type="component" value="Chromosome"/>
</dbReference>
<dbReference type="SUPFAM" id="SSF53720">
    <property type="entry name" value="ALDH-like"/>
    <property type="match status" value="1"/>
</dbReference>
<dbReference type="AlphaFoldDB" id="A0A516NHP0"/>
<accession>A0A516NHP0</accession>
<dbReference type="GO" id="GO:0016620">
    <property type="term" value="F:oxidoreductase activity, acting on the aldehyde or oxo group of donors, NAD or NADP as acceptor"/>
    <property type="evidence" value="ECO:0007669"/>
    <property type="project" value="InterPro"/>
</dbReference>
<dbReference type="PANTHER" id="PTHR11699">
    <property type="entry name" value="ALDEHYDE DEHYDROGENASE-RELATED"/>
    <property type="match status" value="1"/>
</dbReference>
<organism evidence="3 4">
    <name type="scientific">Nocardia otitidiscaviarum</name>
    <dbReference type="NCBI Taxonomy" id="1823"/>
    <lineage>
        <taxon>Bacteria</taxon>
        <taxon>Bacillati</taxon>
        <taxon>Actinomycetota</taxon>
        <taxon>Actinomycetes</taxon>
        <taxon>Mycobacteriales</taxon>
        <taxon>Nocardiaceae</taxon>
        <taxon>Nocardia</taxon>
    </lineage>
</organism>
<name>A0A516NHP0_9NOCA</name>
<evidence type="ECO:0000259" key="2">
    <source>
        <dbReference type="Pfam" id="PF00171"/>
    </source>
</evidence>
<dbReference type="Gene3D" id="3.40.309.10">
    <property type="entry name" value="Aldehyde Dehydrogenase, Chain A, domain 2"/>
    <property type="match status" value="1"/>
</dbReference>